<evidence type="ECO:0000256" key="1">
    <source>
        <dbReference type="ARBA" id="ARBA00023015"/>
    </source>
</evidence>
<dbReference type="Gene3D" id="1.10.10.10">
    <property type="entry name" value="Winged helix-like DNA-binding domain superfamily/Winged helix DNA-binding domain"/>
    <property type="match status" value="1"/>
</dbReference>
<keyword evidence="6" id="KW-1185">Reference proteome</keyword>
<dbReference type="PROSITE" id="PS01117">
    <property type="entry name" value="HTH_MARR_1"/>
    <property type="match status" value="1"/>
</dbReference>
<dbReference type="Pfam" id="PF01047">
    <property type="entry name" value="MarR"/>
    <property type="match status" value="1"/>
</dbReference>
<dbReference type="GO" id="GO:0003677">
    <property type="term" value="F:DNA binding"/>
    <property type="evidence" value="ECO:0007669"/>
    <property type="project" value="UniProtKB-KW"/>
</dbReference>
<evidence type="ECO:0000313" key="6">
    <source>
        <dbReference type="Proteomes" id="UP000242415"/>
    </source>
</evidence>
<evidence type="ECO:0000313" key="5">
    <source>
        <dbReference type="EMBL" id="SDY67425.1"/>
    </source>
</evidence>
<dbReference type="AlphaFoldDB" id="A0A1H3LUA1"/>
<dbReference type="InterPro" id="IPR039422">
    <property type="entry name" value="MarR/SlyA-like"/>
</dbReference>
<proteinExistence type="predicted"/>
<dbReference type="PANTHER" id="PTHR33164:SF57">
    <property type="entry name" value="MARR-FAMILY TRANSCRIPTIONAL REGULATOR"/>
    <property type="match status" value="1"/>
</dbReference>
<keyword evidence="3" id="KW-0804">Transcription</keyword>
<dbReference type="STRING" id="405436.SAMN05444365_10376"/>
<dbReference type="GO" id="GO:0006950">
    <property type="term" value="P:response to stress"/>
    <property type="evidence" value="ECO:0007669"/>
    <property type="project" value="TreeGrafter"/>
</dbReference>
<accession>A0A1H3LUA1</accession>
<organism evidence="5 6">
    <name type="scientific">Micromonospora pattaloongensis</name>
    <dbReference type="NCBI Taxonomy" id="405436"/>
    <lineage>
        <taxon>Bacteria</taxon>
        <taxon>Bacillati</taxon>
        <taxon>Actinomycetota</taxon>
        <taxon>Actinomycetes</taxon>
        <taxon>Micromonosporales</taxon>
        <taxon>Micromonosporaceae</taxon>
        <taxon>Micromonospora</taxon>
    </lineage>
</organism>
<name>A0A1H3LUA1_9ACTN</name>
<dbReference type="SUPFAM" id="SSF46785">
    <property type="entry name" value="Winged helix' DNA-binding domain"/>
    <property type="match status" value="1"/>
</dbReference>
<dbReference type="OrthoDB" id="3696090at2"/>
<sequence>MAGRERLVEEIMSAQRRLQVLFAYDRSDPLFNANVTVPQLKVLLLLFLRGPAAGQDLSRLLGVGLATVTGIVDRLVGNGLVSRREDPRDRRVRRVELTDEGHRLMETIITAGMERQRRLLDRLNEAQLRTVVAALTIMIDAATADADPDA</sequence>
<keyword evidence="1" id="KW-0805">Transcription regulation</keyword>
<feature type="domain" description="HTH marR-type" evidence="4">
    <location>
        <begin position="4"/>
        <end position="140"/>
    </location>
</feature>
<dbReference type="RefSeq" id="WP_091555721.1">
    <property type="nucleotide sequence ID" value="NZ_FNPH01000003.1"/>
</dbReference>
<reference evidence="6" key="1">
    <citation type="submission" date="2016-10" db="EMBL/GenBank/DDBJ databases">
        <authorList>
            <person name="Varghese N."/>
            <person name="Submissions S."/>
        </authorList>
    </citation>
    <scope>NUCLEOTIDE SEQUENCE [LARGE SCALE GENOMIC DNA]</scope>
    <source>
        <strain evidence="6">DSM 45245</strain>
    </source>
</reference>
<dbReference type="InterPro" id="IPR000835">
    <property type="entry name" value="HTH_MarR-typ"/>
</dbReference>
<dbReference type="InterPro" id="IPR023187">
    <property type="entry name" value="Tscrpt_reg_MarR-type_CS"/>
</dbReference>
<evidence type="ECO:0000256" key="2">
    <source>
        <dbReference type="ARBA" id="ARBA00023125"/>
    </source>
</evidence>
<dbReference type="PANTHER" id="PTHR33164">
    <property type="entry name" value="TRANSCRIPTIONAL REGULATOR, MARR FAMILY"/>
    <property type="match status" value="1"/>
</dbReference>
<dbReference type="InterPro" id="IPR036390">
    <property type="entry name" value="WH_DNA-bd_sf"/>
</dbReference>
<dbReference type="GO" id="GO:0003700">
    <property type="term" value="F:DNA-binding transcription factor activity"/>
    <property type="evidence" value="ECO:0007669"/>
    <property type="project" value="InterPro"/>
</dbReference>
<evidence type="ECO:0000256" key="3">
    <source>
        <dbReference type="ARBA" id="ARBA00023163"/>
    </source>
</evidence>
<gene>
    <name evidence="5" type="ORF">SAMN05444365_10376</name>
</gene>
<dbReference type="PRINTS" id="PR00598">
    <property type="entry name" value="HTHMARR"/>
</dbReference>
<evidence type="ECO:0000259" key="4">
    <source>
        <dbReference type="PROSITE" id="PS50995"/>
    </source>
</evidence>
<keyword evidence="2 5" id="KW-0238">DNA-binding</keyword>
<dbReference type="SMART" id="SM00347">
    <property type="entry name" value="HTH_MARR"/>
    <property type="match status" value="1"/>
</dbReference>
<dbReference type="InterPro" id="IPR036388">
    <property type="entry name" value="WH-like_DNA-bd_sf"/>
</dbReference>
<dbReference type="EMBL" id="FNPH01000003">
    <property type="protein sequence ID" value="SDY67425.1"/>
    <property type="molecule type" value="Genomic_DNA"/>
</dbReference>
<dbReference type="PROSITE" id="PS50995">
    <property type="entry name" value="HTH_MARR_2"/>
    <property type="match status" value="1"/>
</dbReference>
<protein>
    <submittedName>
        <fullName evidence="5">DNA-binding transcriptional regulator, MarR family</fullName>
    </submittedName>
</protein>
<dbReference type="Proteomes" id="UP000242415">
    <property type="component" value="Unassembled WGS sequence"/>
</dbReference>